<evidence type="ECO:0000259" key="4">
    <source>
        <dbReference type="Pfam" id="PF02682"/>
    </source>
</evidence>
<sequence length="108" mass="11844">MQRGPWRLGFGVGFAPGRADLGVDVEKRGRRGRASPRTAVPPGAVAIANRQTVIYPNRLPGGWHIIGTTPLTMFDPARDPAAYLQPGDSVRFVPITPDEFQRLREARP</sequence>
<feature type="domain" description="Carboxyltransferase" evidence="4">
    <location>
        <begin position="10"/>
        <end position="83"/>
    </location>
</feature>
<accession>A0A848NMG8</accession>
<comment type="caution">
    <text evidence="5">The sequence shown here is derived from an EMBL/GenBank/DDBJ whole genome shotgun (WGS) entry which is preliminary data.</text>
</comment>
<keyword evidence="2" id="KW-0378">Hydrolase</keyword>
<evidence type="ECO:0000313" key="6">
    <source>
        <dbReference type="Proteomes" id="UP000542405"/>
    </source>
</evidence>
<dbReference type="InterPro" id="IPR010016">
    <property type="entry name" value="PxpB"/>
</dbReference>
<gene>
    <name evidence="5" type="ORF">HGQ98_18665</name>
</gene>
<keyword evidence="5" id="KW-0808">Transferase</keyword>
<proteinExistence type="predicted"/>
<evidence type="ECO:0000256" key="1">
    <source>
        <dbReference type="ARBA" id="ARBA00022741"/>
    </source>
</evidence>
<evidence type="ECO:0000256" key="3">
    <source>
        <dbReference type="ARBA" id="ARBA00022840"/>
    </source>
</evidence>
<dbReference type="InterPro" id="IPR003833">
    <property type="entry name" value="CT_C_D"/>
</dbReference>
<dbReference type="GO" id="GO:0016787">
    <property type="term" value="F:hydrolase activity"/>
    <property type="evidence" value="ECO:0007669"/>
    <property type="project" value="UniProtKB-KW"/>
</dbReference>
<dbReference type="SUPFAM" id="SSF50891">
    <property type="entry name" value="Cyclophilin-like"/>
    <property type="match status" value="1"/>
</dbReference>
<keyword evidence="3" id="KW-0067">ATP-binding</keyword>
<dbReference type="Proteomes" id="UP000542405">
    <property type="component" value="Unassembled WGS sequence"/>
</dbReference>
<evidence type="ECO:0000256" key="2">
    <source>
        <dbReference type="ARBA" id="ARBA00022801"/>
    </source>
</evidence>
<evidence type="ECO:0000313" key="5">
    <source>
        <dbReference type="EMBL" id="NMU91721.1"/>
    </source>
</evidence>
<dbReference type="PANTHER" id="PTHR34698:SF2">
    <property type="entry name" value="5-OXOPROLINASE SUBUNIT B"/>
    <property type="match status" value="1"/>
</dbReference>
<dbReference type="AlphaFoldDB" id="A0A848NMG8"/>
<reference evidence="5 6" key="1">
    <citation type="submission" date="2020-04" db="EMBL/GenBank/DDBJ databases">
        <title>Achromobacter ruhlandii genome sequencing and assembly.</title>
        <authorList>
            <person name="Martins R.C.R."/>
            <person name="Perdigao-Neto L.V."/>
            <person name="Levin A.S.S."/>
            <person name="Costa S.F."/>
        </authorList>
    </citation>
    <scope>NUCLEOTIDE SEQUENCE [LARGE SCALE GENOMIC DNA]</scope>
    <source>
        <strain evidence="5 6">9035ralo</strain>
    </source>
</reference>
<keyword evidence="1" id="KW-0547">Nucleotide-binding</keyword>
<dbReference type="GO" id="GO:0016740">
    <property type="term" value="F:transferase activity"/>
    <property type="evidence" value="ECO:0007669"/>
    <property type="project" value="UniProtKB-KW"/>
</dbReference>
<protein>
    <submittedName>
        <fullName evidence="5">Carboxyltransferase domain-containing protein</fullName>
    </submittedName>
</protein>
<name>A0A848NMG8_9BURK</name>
<dbReference type="PANTHER" id="PTHR34698">
    <property type="entry name" value="5-OXOPROLINASE SUBUNIT B"/>
    <property type="match status" value="1"/>
</dbReference>
<dbReference type="Pfam" id="PF02682">
    <property type="entry name" value="CT_C_D"/>
    <property type="match status" value="1"/>
</dbReference>
<dbReference type="GO" id="GO:0005524">
    <property type="term" value="F:ATP binding"/>
    <property type="evidence" value="ECO:0007669"/>
    <property type="project" value="UniProtKB-KW"/>
</dbReference>
<dbReference type="Gene3D" id="2.40.100.10">
    <property type="entry name" value="Cyclophilin-like"/>
    <property type="match status" value="1"/>
</dbReference>
<organism evidence="5 6">
    <name type="scientific">Achromobacter ruhlandii</name>
    <dbReference type="NCBI Taxonomy" id="72557"/>
    <lineage>
        <taxon>Bacteria</taxon>
        <taxon>Pseudomonadati</taxon>
        <taxon>Pseudomonadota</taxon>
        <taxon>Betaproteobacteria</taxon>
        <taxon>Burkholderiales</taxon>
        <taxon>Alcaligenaceae</taxon>
        <taxon>Achromobacter</taxon>
    </lineage>
</organism>
<dbReference type="EMBL" id="JABBZE010000243">
    <property type="protein sequence ID" value="NMU91721.1"/>
    <property type="molecule type" value="Genomic_DNA"/>
</dbReference>
<dbReference type="InterPro" id="IPR029000">
    <property type="entry name" value="Cyclophilin-like_dom_sf"/>
</dbReference>